<dbReference type="GO" id="GO:0003677">
    <property type="term" value="F:DNA binding"/>
    <property type="evidence" value="ECO:0007669"/>
    <property type="project" value="UniProtKB-KW"/>
</dbReference>
<dbReference type="SUPFAM" id="SSF100950">
    <property type="entry name" value="NagB/RpiA/CoA transferase-like"/>
    <property type="match status" value="1"/>
</dbReference>
<evidence type="ECO:0000256" key="2">
    <source>
        <dbReference type="ARBA" id="ARBA00023015"/>
    </source>
</evidence>
<keyword evidence="3" id="KW-0238">DNA-binding</keyword>
<dbReference type="InterPro" id="IPR050313">
    <property type="entry name" value="Carb_Metab_HTH_regulators"/>
</dbReference>
<evidence type="ECO:0000259" key="5">
    <source>
        <dbReference type="PROSITE" id="PS51000"/>
    </source>
</evidence>
<keyword evidence="4" id="KW-0804">Transcription</keyword>
<dbReference type="Gene3D" id="1.10.10.10">
    <property type="entry name" value="Winged helix-like DNA-binding domain superfamily/Winged helix DNA-binding domain"/>
    <property type="match status" value="1"/>
</dbReference>
<dbReference type="AlphaFoldDB" id="A0A841ES00"/>
<evidence type="ECO:0000256" key="3">
    <source>
        <dbReference type="ARBA" id="ARBA00023125"/>
    </source>
</evidence>
<name>A0A841ES00_9BACT</name>
<dbReference type="InterPro" id="IPR018356">
    <property type="entry name" value="Tscrpt_reg_HTH_DeoR_CS"/>
</dbReference>
<protein>
    <submittedName>
        <fullName evidence="6">DeoR/GlpR family transcriptional regulator of sugar metabolism</fullName>
    </submittedName>
</protein>
<dbReference type="SMART" id="SM01134">
    <property type="entry name" value="DeoRC"/>
    <property type="match status" value="1"/>
</dbReference>
<dbReference type="GO" id="GO:0003700">
    <property type="term" value="F:DNA-binding transcription factor activity"/>
    <property type="evidence" value="ECO:0007669"/>
    <property type="project" value="InterPro"/>
</dbReference>
<keyword evidence="1" id="KW-0678">Repressor</keyword>
<dbReference type="RefSeq" id="WP_229202848.1">
    <property type="nucleotide sequence ID" value="NZ_JACHKT010000017.1"/>
</dbReference>
<dbReference type="Pfam" id="PF08220">
    <property type="entry name" value="HTH_DeoR"/>
    <property type="match status" value="1"/>
</dbReference>
<dbReference type="SUPFAM" id="SSF46785">
    <property type="entry name" value="Winged helix' DNA-binding domain"/>
    <property type="match status" value="1"/>
</dbReference>
<dbReference type="EMBL" id="JACHKT010000017">
    <property type="protein sequence ID" value="MBB6003803.1"/>
    <property type="molecule type" value="Genomic_DNA"/>
</dbReference>
<keyword evidence="7" id="KW-1185">Reference proteome</keyword>
<organism evidence="6 7">
    <name type="scientific">Arcicella rosea</name>
    <dbReference type="NCBI Taxonomy" id="502909"/>
    <lineage>
        <taxon>Bacteria</taxon>
        <taxon>Pseudomonadati</taxon>
        <taxon>Bacteroidota</taxon>
        <taxon>Cytophagia</taxon>
        <taxon>Cytophagales</taxon>
        <taxon>Flectobacillaceae</taxon>
        <taxon>Arcicella</taxon>
    </lineage>
</organism>
<dbReference type="Proteomes" id="UP000524404">
    <property type="component" value="Unassembled WGS sequence"/>
</dbReference>
<dbReference type="InterPro" id="IPR036390">
    <property type="entry name" value="WH_DNA-bd_sf"/>
</dbReference>
<dbReference type="InterPro" id="IPR014036">
    <property type="entry name" value="DeoR-like_C"/>
</dbReference>
<comment type="caution">
    <text evidence="6">The sequence shown here is derived from an EMBL/GenBank/DDBJ whole genome shotgun (WGS) entry which is preliminary data.</text>
</comment>
<reference evidence="6 7" key="1">
    <citation type="submission" date="2020-08" db="EMBL/GenBank/DDBJ databases">
        <title>Functional genomics of gut bacteria from endangered species of beetles.</title>
        <authorList>
            <person name="Carlos-Shanley C."/>
        </authorList>
    </citation>
    <scope>NUCLEOTIDE SEQUENCE [LARGE SCALE GENOMIC DNA]</scope>
    <source>
        <strain evidence="6 7">S00070</strain>
    </source>
</reference>
<accession>A0A841ES00</accession>
<dbReference type="PROSITE" id="PS00894">
    <property type="entry name" value="HTH_DEOR_1"/>
    <property type="match status" value="1"/>
</dbReference>
<dbReference type="PRINTS" id="PR00037">
    <property type="entry name" value="HTHLACR"/>
</dbReference>
<dbReference type="Pfam" id="PF00455">
    <property type="entry name" value="DeoRC"/>
    <property type="match status" value="1"/>
</dbReference>
<sequence>MSVIENKILLKKERQLEIIHQINLHNKILSSDLSLILNVSEDTIRRDLNELALENKIVKVHGGALSKSYNVSATQADTYAYDEKKVIATKMIKLIKDGMTILTSGGTTMRAIANQLPNNLHVTFFTVSPLISLELAEHPNVEVIFLGGKISNISKISVGGEVVSKINDIKADFCVLGINGFDQEGISDSDYEVVQVKKAMIKSSRQVVATTISEKLNSDLRLRVCTLNEIDYLITELSPENELLKPYQGLVKYIL</sequence>
<evidence type="ECO:0000256" key="1">
    <source>
        <dbReference type="ARBA" id="ARBA00022491"/>
    </source>
</evidence>
<evidence type="ECO:0000313" key="6">
    <source>
        <dbReference type="EMBL" id="MBB6003803.1"/>
    </source>
</evidence>
<dbReference type="InterPro" id="IPR001034">
    <property type="entry name" value="DeoR_HTH"/>
</dbReference>
<dbReference type="PROSITE" id="PS51000">
    <property type="entry name" value="HTH_DEOR_2"/>
    <property type="match status" value="1"/>
</dbReference>
<dbReference type="InterPro" id="IPR037171">
    <property type="entry name" value="NagB/RpiA_transferase-like"/>
</dbReference>
<dbReference type="PANTHER" id="PTHR30363:SF4">
    <property type="entry name" value="GLYCEROL-3-PHOSPHATE REGULON REPRESSOR"/>
    <property type="match status" value="1"/>
</dbReference>
<dbReference type="PANTHER" id="PTHR30363">
    <property type="entry name" value="HTH-TYPE TRANSCRIPTIONAL REGULATOR SRLR-RELATED"/>
    <property type="match status" value="1"/>
</dbReference>
<evidence type="ECO:0000313" key="7">
    <source>
        <dbReference type="Proteomes" id="UP000524404"/>
    </source>
</evidence>
<dbReference type="InterPro" id="IPR036388">
    <property type="entry name" value="WH-like_DNA-bd_sf"/>
</dbReference>
<dbReference type="Gene3D" id="3.40.50.1360">
    <property type="match status" value="1"/>
</dbReference>
<gene>
    <name evidence="6" type="ORF">HNP25_002462</name>
</gene>
<dbReference type="SMART" id="SM00420">
    <property type="entry name" value="HTH_DEOR"/>
    <property type="match status" value="1"/>
</dbReference>
<feature type="domain" description="HTH deoR-type" evidence="5">
    <location>
        <begin position="11"/>
        <end position="66"/>
    </location>
</feature>
<keyword evidence="2" id="KW-0805">Transcription regulation</keyword>
<evidence type="ECO:0000256" key="4">
    <source>
        <dbReference type="ARBA" id="ARBA00023163"/>
    </source>
</evidence>
<proteinExistence type="predicted"/>